<sequence length="539" mass="60216">MPQPSFNVVEQGFCPVRWISPREPSGGTGPDELVSLRALFACAHDIADIRVPLPPAESGLLRILYVLTARITGLDRIVDRDDWLDHRDSVLRAGCFDARAIDAYLDRCAARFELFHTATEWPFLQDPRLLSECRNTKGHPVSSGVNKLVSGRAAGNAFVWQSHTRDADAPPVAAPDALWSMLAVLFYGEPGRCTSRQVGSVSKADTKAAPLRATTSFHPLGRNLFETLLLGLVHEPSTEQDVAPWEAPELPDPLGVPGEPAGIASLLTGRFRHAVLLRPNEDGSAVTDARITWAWRYEHGPARDPYVLYRANRTADEPPSAEHARADRAVWRDLDALLRKTRESGTARTLTRYRPRVFDDVEELEHGSGPIDIGEVAIRAIGFDQDRSQAKNRQYYVASTPPVLDMLEGISADRADRVARVREAAERAGDRLREALRGAWRDVTRSKLDGKARDEGVPWLHRGMAEYWDSAEPVFWQLVRADDRPDGSIRNLFVRRALNAYDRATASRAHALEDIKTLEFNRGRIMRAWHTERKDTADA</sequence>
<protein>
    <submittedName>
        <fullName evidence="1">Type I-E CRISPR-associated protein Cse1/CasA</fullName>
    </submittedName>
</protein>
<dbReference type="AlphaFoldDB" id="A0A838AD79"/>
<proteinExistence type="predicted"/>
<evidence type="ECO:0000313" key="2">
    <source>
        <dbReference type="Proteomes" id="UP000582974"/>
    </source>
</evidence>
<dbReference type="NCBIfam" id="TIGR02547">
    <property type="entry name" value="casA_cse1"/>
    <property type="match status" value="1"/>
</dbReference>
<organism evidence="1 2">
    <name type="scientific">Haloechinothrix aidingensis</name>
    <dbReference type="NCBI Taxonomy" id="2752311"/>
    <lineage>
        <taxon>Bacteria</taxon>
        <taxon>Bacillati</taxon>
        <taxon>Actinomycetota</taxon>
        <taxon>Actinomycetes</taxon>
        <taxon>Pseudonocardiales</taxon>
        <taxon>Pseudonocardiaceae</taxon>
        <taxon>Haloechinothrix</taxon>
    </lineage>
</organism>
<dbReference type="InterPro" id="IPR013381">
    <property type="entry name" value="CRISPR-assoc_prot_Cse1"/>
</dbReference>
<dbReference type="RefSeq" id="WP_180894064.1">
    <property type="nucleotide sequence ID" value="NZ_JACCKD010000006.1"/>
</dbReference>
<dbReference type="Pfam" id="PF09481">
    <property type="entry name" value="CRISPR_Cse1"/>
    <property type="match status" value="1"/>
</dbReference>
<name>A0A838AD79_9PSEU</name>
<accession>A0A838AD79</accession>
<comment type="caution">
    <text evidence="1">The sequence shown here is derived from an EMBL/GenBank/DDBJ whole genome shotgun (WGS) entry which is preliminary data.</text>
</comment>
<evidence type="ECO:0000313" key="1">
    <source>
        <dbReference type="EMBL" id="MBA0127239.1"/>
    </source>
</evidence>
<keyword evidence="2" id="KW-1185">Reference proteome</keyword>
<dbReference type="Proteomes" id="UP000582974">
    <property type="component" value="Unassembled WGS sequence"/>
</dbReference>
<reference evidence="1 2" key="1">
    <citation type="submission" date="2020-07" db="EMBL/GenBank/DDBJ databases">
        <title>Genome of Haloechinothrix sp.</title>
        <authorList>
            <person name="Tang S.-K."/>
            <person name="Yang L."/>
            <person name="Zhu W.-Y."/>
        </authorList>
    </citation>
    <scope>NUCLEOTIDE SEQUENCE [LARGE SCALE GENOMIC DNA]</scope>
    <source>
        <strain evidence="1 2">YIM 98757</strain>
    </source>
</reference>
<gene>
    <name evidence="1" type="primary">casA</name>
    <name evidence="1" type="ORF">H0B56_16940</name>
</gene>
<dbReference type="EMBL" id="JACCKD010000006">
    <property type="protein sequence ID" value="MBA0127239.1"/>
    <property type="molecule type" value="Genomic_DNA"/>
</dbReference>